<dbReference type="SUPFAM" id="SSF46785">
    <property type="entry name" value="Winged helix' DNA-binding domain"/>
    <property type="match status" value="1"/>
</dbReference>
<dbReference type="Pfam" id="PF00126">
    <property type="entry name" value="HTH_1"/>
    <property type="match status" value="1"/>
</dbReference>
<dbReference type="PANTHER" id="PTHR30537">
    <property type="entry name" value="HTH-TYPE TRANSCRIPTIONAL REGULATOR"/>
    <property type="match status" value="1"/>
</dbReference>
<dbReference type="KEGG" id="ptx:ABW99_16550"/>
<keyword evidence="3" id="KW-0238">DNA-binding</keyword>
<gene>
    <name evidence="6" type="ORF">ABW99_16550</name>
</gene>
<dbReference type="Gene3D" id="3.40.190.290">
    <property type="match status" value="1"/>
</dbReference>
<sequence>MEPIAGDRLTGIETFVVAAEAGSFALAAERLKVTRSAVSKTIARLETRLGVRLLVRTTRSQTLTEAGQAFYERCIKALRELDDAQAALEAGHHEPAGRVRVSAPVIFGRRHVAPVLQELMKRHARLEFEISLTDRITDFVDDGIDLAIRSGSIADSSSLVARPLGSQTMIVCAAPAYLAARGKPAGLDDLAAHDGIVYARHGKVFPWSLRDTTGHARELRIAHRLRYDDLEAIAAAAVDGIGLARLPIWLVYDHLQAGRLVRALDEADPVGAATHLVWPHTRYLPLKMRLVIDALLATLPPLLARRAP</sequence>
<dbReference type="SUPFAM" id="SSF53850">
    <property type="entry name" value="Periplasmic binding protein-like II"/>
    <property type="match status" value="1"/>
</dbReference>
<dbReference type="InterPro" id="IPR000847">
    <property type="entry name" value="LysR_HTH_N"/>
</dbReference>
<dbReference type="OrthoDB" id="9110639at2"/>
<dbReference type="STRING" id="445709.ABW99_16550"/>
<dbReference type="PRINTS" id="PR00039">
    <property type="entry name" value="HTHLYSR"/>
</dbReference>
<evidence type="ECO:0000256" key="3">
    <source>
        <dbReference type="ARBA" id="ARBA00023125"/>
    </source>
</evidence>
<dbReference type="GO" id="GO:0003677">
    <property type="term" value="F:DNA binding"/>
    <property type="evidence" value="ECO:0007669"/>
    <property type="project" value="UniProtKB-KW"/>
</dbReference>
<evidence type="ECO:0000259" key="5">
    <source>
        <dbReference type="PROSITE" id="PS50931"/>
    </source>
</evidence>
<dbReference type="InterPro" id="IPR005119">
    <property type="entry name" value="LysR_subst-bd"/>
</dbReference>
<dbReference type="InterPro" id="IPR058163">
    <property type="entry name" value="LysR-type_TF_proteobact-type"/>
</dbReference>
<keyword evidence="7" id="KW-1185">Reference proteome</keyword>
<reference evidence="7" key="1">
    <citation type="submission" date="2015-06" db="EMBL/GenBank/DDBJ databases">
        <authorList>
            <person name="Lim Y.L."/>
            <person name="Ee R."/>
            <person name="Yong D."/>
            <person name="How K.Y."/>
            <person name="Yin W.F."/>
            <person name="Chan K.G."/>
        </authorList>
    </citation>
    <scope>NUCLEOTIDE SEQUENCE [LARGE SCALE GENOMIC DNA]</scope>
    <source>
        <strain evidence="7">DSM 25325</strain>
    </source>
</reference>
<evidence type="ECO:0000256" key="1">
    <source>
        <dbReference type="ARBA" id="ARBA00009437"/>
    </source>
</evidence>
<protein>
    <submittedName>
        <fullName evidence="6">LysR family transcriptional regulator</fullName>
    </submittedName>
</protein>
<organism evidence="6 7">
    <name type="scientific">Pandoraea thiooxydans</name>
    <dbReference type="NCBI Taxonomy" id="445709"/>
    <lineage>
        <taxon>Bacteria</taxon>
        <taxon>Pseudomonadati</taxon>
        <taxon>Pseudomonadota</taxon>
        <taxon>Betaproteobacteria</taxon>
        <taxon>Burkholderiales</taxon>
        <taxon>Burkholderiaceae</taxon>
        <taxon>Pandoraea</taxon>
    </lineage>
</organism>
<evidence type="ECO:0000256" key="2">
    <source>
        <dbReference type="ARBA" id="ARBA00023015"/>
    </source>
</evidence>
<dbReference type="PROSITE" id="PS50931">
    <property type="entry name" value="HTH_LYSR"/>
    <property type="match status" value="1"/>
</dbReference>
<dbReference type="PATRIC" id="fig|445709.3.peg.3497"/>
<keyword evidence="4" id="KW-0804">Transcription</keyword>
<evidence type="ECO:0000256" key="4">
    <source>
        <dbReference type="ARBA" id="ARBA00023163"/>
    </source>
</evidence>
<dbReference type="CDD" id="cd08475">
    <property type="entry name" value="PBP2_CrgA_like_6"/>
    <property type="match status" value="1"/>
</dbReference>
<name>A0A0G3EXX3_9BURK</name>
<evidence type="ECO:0000313" key="7">
    <source>
        <dbReference type="Proteomes" id="UP000036700"/>
    </source>
</evidence>
<accession>A0A0G3EXX3</accession>
<dbReference type="PANTHER" id="PTHR30537:SF5">
    <property type="entry name" value="HTH-TYPE TRANSCRIPTIONAL ACTIVATOR TTDR-RELATED"/>
    <property type="match status" value="1"/>
</dbReference>
<proteinExistence type="inferred from homology"/>
<dbReference type="FunFam" id="1.10.10.10:FF:000001">
    <property type="entry name" value="LysR family transcriptional regulator"/>
    <property type="match status" value="1"/>
</dbReference>
<dbReference type="Proteomes" id="UP000036700">
    <property type="component" value="Chromosome"/>
</dbReference>
<dbReference type="Pfam" id="PF03466">
    <property type="entry name" value="LysR_substrate"/>
    <property type="match status" value="1"/>
</dbReference>
<keyword evidence="2" id="KW-0805">Transcription regulation</keyword>
<feature type="domain" description="HTH lysR-type" evidence="5">
    <location>
        <begin position="7"/>
        <end position="64"/>
    </location>
</feature>
<dbReference type="InterPro" id="IPR036390">
    <property type="entry name" value="WH_DNA-bd_sf"/>
</dbReference>
<dbReference type="EMBL" id="CP011568">
    <property type="protein sequence ID" value="AKJ69581.1"/>
    <property type="molecule type" value="Genomic_DNA"/>
</dbReference>
<dbReference type="GO" id="GO:0003700">
    <property type="term" value="F:DNA-binding transcription factor activity"/>
    <property type="evidence" value="ECO:0007669"/>
    <property type="project" value="InterPro"/>
</dbReference>
<dbReference type="Gene3D" id="1.10.10.10">
    <property type="entry name" value="Winged helix-like DNA-binding domain superfamily/Winged helix DNA-binding domain"/>
    <property type="match status" value="1"/>
</dbReference>
<comment type="similarity">
    <text evidence="1">Belongs to the LysR transcriptional regulatory family.</text>
</comment>
<dbReference type="RefSeq" id="WP_047215496.1">
    <property type="nucleotide sequence ID" value="NZ_CP011568.3"/>
</dbReference>
<dbReference type="AlphaFoldDB" id="A0A0G3EXX3"/>
<dbReference type="InterPro" id="IPR036388">
    <property type="entry name" value="WH-like_DNA-bd_sf"/>
</dbReference>
<evidence type="ECO:0000313" key="6">
    <source>
        <dbReference type="EMBL" id="AKJ69581.1"/>
    </source>
</evidence>